<proteinExistence type="predicted"/>
<dbReference type="AlphaFoldDB" id="A0A016TNU4"/>
<sequence length="97" mass="10569">MLNCIETILTQRSRIATDDFRNTTKLISLDAYAIPEPAFGELVGRSKTDLPAAPGTPPRPTDLVWPVVTQGHGFNRASVGQTSPVGLVWSPPQQRQD</sequence>
<keyword evidence="3" id="KW-1185">Reference proteome</keyword>
<name>A0A016TNU4_9BILA</name>
<gene>
    <name evidence="2" type="primary">Acey_s0089.g2226</name>
    <name evidence="2" type="ORF">Y032_0089g2226</name>
</gene>
<organism evidence="2 3">
    <name type="scientific">Ancylostoma ceylanicum</name>
    <dbReference type="NCBI Taxonomy" id="53326"/>
    <lineage>
        <taxon>Eukaryota</taxon>
        <taxon>Metazoa</taxon>
        <taxon>Ecdysozoa</taxon>
        <taxon>Nematoda</taxon>
        <taxon>Chromadorea</taxon>
        <taxon>Rhabditida</taxon>
        <taxon>Rhabditina</taxon>
        <taxon>Rhabditomorpha</taxon>
        <taxon>Strongyloidea</taxon>
        <taxon>Ancylostomatidae</taxon>
        <taxon>Ancylostomatinae</taxon>
        <taxon>Ancylostoma</taxon>
    </lineage>
</organism>
<accession>A0A016TNU4</accession>
<protein>
    <submittedName>
        <fullName evidence="2">Uncharacterized protein</fullName>
    </submittedName>
</protein>
<feature type="region of interest" description="Disordered" evidence="1">
    <location>
        <begin position="75"/>
        <end position="97"/>
    </location>
</feature>
<evidence type="ECO:0000313" key="2">
    <source>
        <dbReference type="EMBL" id="EYC04123.1"/>
    </source>
</evidence>
<comment type="caution">
    <text evidence="2">The sequence shown here is derived from an EMBL/GenBank/DDBJ whole genome shotgun (WGS) entry which is preliminary data.</text>
</comment>
<dbReference type="EMBL" id="JARK01001425">
    <property type="protein sequence ID" value="EYC04123.1"/>
    <property type="molecule type" value="Genomic_DNA"/>
</dbReference>
<reference evidence="3" key="1">
    <citation type="journal article" date="2015" name="Nat. Genet.">
        <title>The genome and transcriptome of the zoonotic hookworm Ancylostoma ceylanicum identify infection-specific gene families.</title>
        <authorList>
            <person name="Schwarz E.M."/>
            <person name="Hu Y."/>
            <person name="Antoshechkin I."/>
            <person name="Miller M.M."/>
            <person name="Sternberg P.W."/>
            <person name="Aroian R.V."/>
        </authorList>
    </citation>
    <scope>NUCLEOTIDE SEQUENCE</scope>
    <source>
        <strain evidence="3">HY135</strain>
    </source>
</reference>
<evidence type="ECO:0000313" key="3">
    <source>
        <dbReference type="Proteomes" id="UP000024635"/>
    </source>
</evidence>
<dbReference type="Proteomes" id="UP000024635">
    <property type="component" value="Unassembled WGS sequence"/>
</dbReference>
<evidence type="ECO:0000256" key="1">
    <source>
        <dbReference type="SAM" id="MobiDB-lite"/>
    </source>
</evidence>